<gene>
    <name evidence="2" type="ORF">AK812_SmicGene47101</name>
</gene>
<evidence type="ECO:0000256" key="1">
    <source>
        <dbReference type="SAM" id="MobiDB-lite"/>
    </source>
</evidence>
<feature type="non-terminal residue" evidence="2">
    <location>
        <position position="1"/>
    </location>
</feature>
<proteinExistence type="predicted"/>
<comment type="caution">
    <text evidence="2">The sequence shown here is derived from an EMBL/GenBank/DDBJ whole genome shotgun (WGS) entry which is preliminary data.</text>
</comment>
<dbReference type="AlphaFoldDB" id="A0A1Q9BSG1"/>
<organism evidence="2 3">
    <name type="scientific">Symbiodinium microadriaticum</name>
    <name type="common">Dinoflagellate</name>
    <name type="synonym">Zooxanthella microadriatica</name>
    <dbReference type="NCBI Taxonomy" id="2951"/>
    <lineage>
        <taxon>Eukaryota</taxon>
        <taxon>Sar</taxon>
        <taxon>Alveolata</taxon>
        <taxon>Dinophyceae</taxon>
        <taxon>Suessiales</taxon>
        <taxon>Symbiodiniaceae</taxon>
        <taxon>Symbiodinium</taxon>
    </lineage>
</organism>
<sequence>VRADPAVGQRPGAAMSDRHRQALKRLEKRRAGGEGFKIPCGSWWVHDLEVDQYLLREALHGFH</sequence>
<keyword evidence="3" id="KW-1185">Reference proteome</keyword>
<dbReference type="EMBL" id="LSRX01005121">
    <property type="protein sequence ID" value="OLP73609.1"/>
    <property type="molecule type" value="Genomic_DNA"/>
</dbReference>
<evidence type="ECO:0000313" key="2">
    <source>
        <dbReference type="EMBL" id="OLP73609.1"/>
    </source>
</evidence>
<feature type="region of interest" description="Disordered" evidence="1">
    <location>
        <begin position="1"/>
        <end position="20"/>
    </location>
</feature>
<accession>A0A1Q9BSG1</accession>
<protein>
    <submittedName>
        <fullName evidence="2">Uncharacterized protein</fullName>
    </submittedName>
</protein>
<evidence type="ECO:0000313" key="3">
    <source>
        <dbReference type="Proteomes" id="UP000186817"/>
    </source>
</evidence>
<dbReference type="Proteomes" id="UP000186817">
    <property type="component" value="Unassembled WGS sequence"/>
</dbReference>
<name>A0A1Q9BSG1_SYMMI</name>
<dbReference type="OrthoDB" id="405871at2759"/>
<reference evidence="2 3" key="1">
    <citation type="submission" date="2016-02" db="EMBL/GenBank/DDBJ databases">
        <title>Genome analysis of coral dinoflagellate symbionts highlights evolutionary adaptations to a symbiotic lifestyle.</title>
        <authorList>
            <person name="Aranda M."/>
            <person name="Li Y."/>
            <person name="Liew Y.J."/>
            <person name="Baumgarten S."/>
            <person name="Simakov O."/>
            <person name="Wilson M."/>
            <person name="Piel J."/>
            <person name="Ashoor H."/>
            <person name="Bougouffa S."/>
            <person name="Bajic V.B."/>
            <person name="Ryu T."/>
            <person name="Ravasi T."/>
            <person name="Bayer T."/>
            <person name="Micklem G."/>
            <person name="Kim H."/>
            <person name="Bhak J."/>
            <person name="Lajeunesse T.C."/>
            <person name="Voolstra C.R."/>
        </authorList>
    </citation>
    <scope>NUCLEOTIDE SEQUENCE [LARGE SCALE GENOMIC DNA]</scope>
    <source>
        <strain evidence="2 3">CCMP2467</strain>
    </source>
</reference>